<proteinExistence type="inferred from homology"/>
<feature type="binding site" evidence="3">
    <location>
        <position position="165"/>
    </location>
    <ligand>
        <name>a divalent metal cation</name>
        <dbReference type="ChEBI" id="CHEBI:60240"/>
        <label>2</label>
    </ligand>
</feature>
<dbReference type="Proteomes" id="UP000241848">
    <property type="component" value="Unassembled WGS sequence"/>
</dbReference>
<comment type="caution">
    <text evidence="4">Lacks conserved residue(s) required for the propagation of feature annotation.</text>
</comment>
<dbReference type="CDD" id="cd00530">
    <property type="entry name" value="PTE"/>
    <property type="match status" value="1"/>
</dbReference>
<organism evidence="5 6">
    <name type="scientific">Sulfobacillus acidophilus</name>
    <dbReference type="NCBI Taxonomy" id="53633"/>
    <lineage>
        <taxon>Bacteria</taxon>
        <taxon>Bacillati</taxon>
        <taxon>Bacillota</taxon>
        <taxon>Clostridia</taxon>
        <taxon>Eubacteriales</taxon>
        <taxon>Clostridiales Family XVII. Incertae Sedis</taxon>
        <taxon>Sulfobacillus</taxon>
    </lineage>
</organism>
<dbReference type="PIRSF" id="PIRSF016839">
    <property type="entry name" value="PhP"/>
    <property type="match status" value="1"/>
</dbReference>
<protein>
    <submittedName>
        <fullName evidence="5">Phosphotriesterase-related protein</fullName>
    </submittedName>
</protein>
<evidence type="ECO:0000256" key="3">
    <source>
        <dbReference type="PIRSR" id="PIRSR601559-52"/>
    </source>
</evidence>
<gene>
    <name evidence="5" type="ORF">C7B45_01040</name>
</gene>
<keyword evidence="1 3" id="KW-0479">Metal-binding</keyword>
<feature type="binding site" evidence="3">
    <location>
        <position position="197"/>
    </location>
    <ligand>
        <name>a divalent metal cation</name>
        <dbReference type="ChEBI" id="CHEBI:60240"/>
        <label>2</label>
    </ligand>
</feature>
<dbReference type="Pfam" id="PF02126">
    <property type="entry name" value="PTE"/>
    <property type="match status" value="1"/>
</dbReference>
<dbReference type="Gene3D" id="3.20.20.140">
    <property type="entry name" value="Metal-dependent hydrolases"/>
    <property type="match status" value="1"/>
</dbReference>
<evidence type="ECO:0000313" key="6">
    <source>
        <dbReference type="Proteomes" id="UP000241848"/>
    </source>
</evidence>
<feature type="binding site" evidence="3">
    <location>
        <position position="226"/>
    </location>
    <ligand>
        <name>a divalent metal cation</name>
        <dbReference type="ChEBI" id="CHEBI:60240"/>
        <label>2</label>
    </ligand>
</feature>
<evidence type="ECO:0000256" key="1">
    <source>
        <dbReference type="ARBA" id="ARBA00022723"/>
    </source>
</evidence>
<dbReference type="GO" id="GO:0016787">
    <property type="term" value="F:hydrolase activity"/>
    <property type="evidence" value="ECO:0007669"/>
    <property type="project" value="UniProtKB-KW"/>
</dbReference>
<comment type="similarity">
    <text evidence="4">Belongs to the metallo-dependent hydrolases superfamily. Phosphotriesterase family.</text>
</comment>
<dbReference type="InterPro" id="IPR032466">
    <property type="entry name" value="Metal_Hydrolase"/>
</dbReference>
<dbReference type="EMBL" id="PXYV01000002">
    <property type="protein sequence ID" value="PSR23900.1"/>
    <property type="molecule type" value="Genomic_DNA"/>
</dbReference>
<dbReference type="PANTHER" id="PTHR10819:SF3">
    <property type="entry name" value="PHOSPHOTRIESTERASE-RELATED PROTEIN"/>
    <property type="match status" value="1"/>
</dbReference>
<dbReference type="AlphaFoldDB" id="A0A2T2WNT5"/>
<evidence type="ECO:0000256" key="4">
    <source>
        <dbReference type="PROSITE-ProRule" id="PRU00679"/>
    </source>
</evidence>
<keyword evidence="2" id="KW-0378">Hydrolase</keyword>
<reference evidence="5 6" key="1">
    <citation type="journal article" date="2014" name="BMC Genomics">
        <title>Comparison of environmental and isolate Sulfobacillus genomes reveals diverse carbon, sulfur, nitrogen, and hydrogen metabolisms.</title>
        <authorList>
            <person name="Justice N.B."/>
            <person name="Norman A."/>
            <person name="Brown C.T."/>
            <person name="Singh A."/>
            <person name="Thomas B.C."/>
            <person name="Banfield J.F."/>
        </authorList>
    </citation>
    <scope>NUCLEOTIDE SEQUENCE [LARGE SCALE GENOMIC DNA]</scope>
    <source>
        <strain evidence="5">AMDSBA3</strain>
    </source>
</reference>
<feature type="binding site" evidence="3">
    <location>
        <position position="165"/>
    </location>
    <ligand>
        <name>a divalent metal cation</name>
        <dbReference type="ChEBI" id="CHEBI:60240"/>
        <label>1</label>
    </ligand>
</feature>
<evidence type="ECO:0000313" key="5">
    <source>
        <dbReference type="EMBL" id="PSR23900.1"/>
    </source>
</evidence>
<dbReference type="GO" id="GO:0008270">
    <property type="term" value="F:zinc ion binding"/>
    <property type="evidence" value="ECO:0007669"/>
    <property type="project" value="InterPro"/>
</dbReference>
<comment type="cofactor">
    <cofactor evidence="3">
        <name>a divalent metal cation</name>
        <dbReference type="ChEBI" id="CHEBI:60240"/>
    </cofactor>
    <text evidence="3">Binds 2 divalent metal cations per subunit.</text>
</comment>
<feature type="binding site" evidence="3">
    <location>
        <position position="22"/>
    </location>
    <ligand>
        <name>a divalent metal cation</name>
        <dbReference type="ChEBI" id="CHEBI:60240"/>
        <label>1</label>
    </ligand>
</feature>
<evidence type="ECO:0000256" key="2">
    <source>
        <dbReference type="ARBA" id="ARBA00022801"/>
    </source>
</evidence>
<dbReference type="PANTHER" id="PTHR10819">
    <property type="entry name" value="PHOSPHOTRIESTERASE-RELATED"/>
    <property type="match status" value="1"/>
</dbReference>
<feature type="binding site" evidence="3">
    <location>
        <position position="24"/>
    </location>
    <ligand>
        <name>a divalent metal cation</name>
        <dbReference type="ChEBI" id="CHEBI:60240"/>
        <label>1</label>
    </ligand>
</feature>
<dbReference type="PROSITE" id="PS51347">
    <property type="entry name" value="PHOSPHOTRIESTERASE_2"/>
    <property type="match status" value="1"/>
</dbReference>
<sequence>MSKVCTVTGLVPPTALGITLSHEHTFLDLHCWWQMPRNPDRDWLVEQKVSPELYDVLRADPYHCRDNLCLDDMDAVTEELLLFRELQGSTVVDLSSSGIGPYPEKLRELSRRTGLYIVAGTGFYVQRAHPPWIGQADVEEVAEYMLKELTEGFNETDVRAGIIGEIGTSSPVHPDELKVLQAAAKVQRQCSVGLNVHLAIFATEGLTVLQTLESCGADLSRVVLSHLDENLDPAYHRALADRGVFLEFDTFGSECAFQEDKVREPTDAERLTAFIRLVEAGYLKQLLISQDVCTKMQWHQYGGHGYDHVLRSIVPQLRCLGLSDRDIRQVLVLNPAFLLSGEHID</sequence>
<name>A0A2T2WNT5_9FIRM</name>
<dbReference type="SUPFAM" id="SSF51556">
    <property type="entry name" value="Metallo-dependent hydrolases"/>
    <property type="match status" value="1"/>
</dbReference>
<comment type="caution">
    <text evidence="5">The sequence shown here is derived from an EMBL/GenBank/DDBJ whole genome shotgun (WGS) entry which is preliminary data.</text>
</comment>
<feature type="binding site" evidence="3">
    <location>
        <position position="291"/>
    </location>
    <ligand>
        <name>a divalent metal cation</name>
        <dbReference type="ChEBI" id="CHEBI:60240"/>
        <label>1</label>
    </ligand>
</feature>
<accession>A0A2T2WNT5</accession>
<dbReference type="InterPro" id="IPR001559">
    <property type="entry name" value="Phosphotriesterase"/>
</dbReference>